<name>A0ABU6GT59_9BACL</name>
<gene>
    <name evidence="2" type="ORF">P4H66_24305</name>
</gene>
<comment type="caution">
    <text evidence="2">The sequence shown here is derived from an EMBL/GenBank/DDBJ whole genome shotgun (WGS) entry which is preliminary data.</text>
</comment>
<keyword evidence="1" id="KW-0732">Signal</keyword>
<evidence type="ECO:0000256" key="1">
    <source>
        <dbReference type="SAM" id="SignalP"/>
    </source>
</evidence>
<dbReference type="Proteomes" id="UP001344632">
    <property type="component" value="Unassembled WGS sequence"/>
</dbReference>
<feature type="signal peptide" evidence="1">
    <location>
        <begin position="1"/>
        <end position="28"/>
    </location>
</feature>
<proteinExistence type="predicted"/>
<dbReference type="PROSITE" id="PS51257">
    <property type="entry name" value="PROKAR_LIPOPROTEIN"/>
    <property type="match status" value="1"/>
</dbReference>
<accession>A0ABU6GT59</accession>
<evidence type="ECO:0000313" key="2">
    <source>
        <dbReference type="EMBL" id="MEC0242940.1"/>
    </source>
</evidence>
<reference evidence="2 3" key="1">
    <citation type="submission" date="2023-03" db="EMBL/GenBank/DDBJ databases">
        <title>Bacillus Genome Sequencing.</title>
        <authorList>
            <person name="Dunlap C."/>
        </authorList>
    </citation>
    <scope>NUCLEOTIDE SEQUENCE [LARGE SCALE GENOMIC DNA]</scope>
    <source>
        <strain evidence="2 3">BD-525</strain>
    </source>
</reference>
<dbReference type="EMBL" id="JARLKZ010000021">
    <property type="protein sequence ID" value="MEC0242940.1"/>
    <property type="molecule type" value="Genomic_DNA"/>
</dbReference>
<protein>
    <submittedName>
        <fullName evidence="2">Uncharacterized protein</fullName>
    </submittedName>
</protein>
<feature type="chain" id="PRO_5046197530" evidence="1">
    <location>
        <begin position="29"/>
        <end position="58"/>
    </location>
</feature>
<evidence type="ECO:0000313" key="3">
    <source>
        <dbReference type="Proteomes" id="UP001344632"/>
    </source>
</evidence>
<sequence length="58" mass="6087">MPKKLWFGVLGCCLFVMLAGCSGNQSKANSGSSSPVMKDVYNQSVSGDVYSKGQISPP</sequence>
<dbReference type="RefSeq" id="WP_168928950.1">
    <property type="nucleotide sequence ID" value="NZ_JARLKZ010000021.1"/>
</dbReference>
<keyword evidence="3" id="KW-1185">Reference proteome</keyword>
<organism evidence="2 3">
    <name type="scientific">Paenibacillus dokdonensis</name>
    <dbReference type="NCBI Taxonomy" id="2567944"/>
    <lineage>
        <taxon>Bacteria</taxon>
        <taxon>Bacillati</taxon>
        <taxon>Bacillota</taxon>
        <taxon>Bacilli</taxon>
        <taxon>Bacillales</taxon>
        <taxon>Paenibacillaceae</taxon>
        <taxon>Paenibacillus</taxon>
    </lineage>
</organism>